<reference evidence="4 5" key="1">
    <citation type="submission" date="2021-06" db="EMBL/GenBank/DDBJ databases">
        <title>Halomicroarcula sp. a new haloarchaeum isolated from saline soil.</title>
        <authorList>
            <person name="Duran-Viseras A."/>
            <person name="Sanchez-Porro C."/>
            <person name="Ventosa A."/>
        </authorList>
    </citation>
    <scope>NUCLEOTIDE SEQUENCE [LARGE SCALE GENOMIC DNA]</scope>
    <source>
        <strain evidence="4 5">F27</strain>
    </source>
</reference>
<name>A0AAW4PIJ5_9EURY</name>
<comment type="caution">
    <text evidence="4">The sequence shown here is derived from an EMBL/GenBank/DDBJ whole genome shotgun (WGS) entry which is preliminary data.</text>
</comment>
<evidence type="ECO:0000256" key="2">
    <source>
        <dbReference type="ARBA" id="ARBA00023027"/>
    </source>
</evidence>
<accession>A0AAW4PIJ5</accession>
<keyword evidence="1" id="KW-0560">Oxidoreductase</keyword>
<organism evidence="4 5">
    <name type="scientific">Haloarcula nitratireducens</name>
    <dbReference type="NCBI Taxonomy" id="2487749"/>
    <lineage>
        <taxon>Archaea</taxon>
        <taxon>Methanobacteriati</taxon>
        <taxon>Methanobacteriota</taxon>
        <taxon>Stenosarchaea group</taxon>
        <taxon>Halobacteria</taxon>
        <taxon>Halobacteriales</taxon>
        <taxon>Haloarculaceae</taxon>
        <taxon>Haloarcula</taxon>
    </lineage>
</organism>
<proteinExistence type="predicted"/>
<evidence type="ECO:0000313" key="5">
    <source>
        <dbReference type="Proteomes" id="UP001430455"/>
    </source>
</evidence>
<sequence>MTTVLVYHDLPISKYLMNQRAGLTVRGVDTSEEALLALPDADVFVTNPSGWEDRFLAGLDRGDWVQATSSGYTAFPVETFRERGITFTNATGNYDAAVSEHVFALAFALSRGLPTFIDSQREHDWQREHGTALTDWTGKTMTIVGLGSIGNTIAERALAFGMDVYGTKRSPDDYEGVLADERVIASDDWRSVLPETDLLVLTVPLTPDTRGMVAAAAFDALPDSAVLVNVARGPIVDEAALVDALEAGDISGAGLDVFETEPLPPESPLWELEDVIITPHVGGRSAVFVERFADLFLDNYDRRRAEESLRNAIVE</sequence>
<dbReference type="InterPro" id="IPR006140">
    <property type="entry name" value="D-isomer_DH_NAD-bd"/>
</dbReference>
<feature type="domain" description="D-isomer specific 2-hydroxyacid dehydrogenase NAD-binding" evidence="3">
    <location>
        <begin position="103"/>
        <end position="282"/>
    </location>
</feature>
<dbReference type="AlphaFoldDB" id="A0AAW4PIJ5"/>
<dbReference type="PANTHER" id="PTHR43333">
    <property type="entry name" value="2-HACID_DH_C DOMAIN-CONTAINING PROTEIN"/>
    <property type="match status" value="1"/>
</dbReference>
<evidence type="ECO:0000313" key="4">
    <source>
        <dbReference type="EMBL" id="MBX0297378.1"/>
    </source>
</evidence>
<keyword evidence="5" id="KW-1185">Reference proteome</keyword>
<dbReference type="EMBL" id="RKLT01000018">
    <property type="protein sequence ID" value="MBX0297378.1"/>
    <property type="molecule type" value="Genomic_DNA"/>
</dbReference>
<evidence type="ECO:0000259" key="3">
    <source>
        <dbReference type="Pfam" id="PF02826"/>
    </source>
</evidence>
<dbReference type="InterPro" id="IPR036291">
    <property type="entry name" value="NAD(P)-bd_dom_sf"/>
</dbReference>
<keyword evidence="2" id="KW-0520">NAD</keyword>
<dbReference type="PROSITE" id="PS00671">
    <property type="entry name" value="D_2_HYDROXYACID_DH_3"/>
    <property type="match status" value="1"/>
</dbReference>
<dbReference type="SUPFAM" id="SSF51735">
    <property type="entry name" value="NAD(P)-binding Rossmann-fold domains"/>
    <property type="match status" value="1"/>
</dbReference>
<dbReference type="GO" id="GO:0051287">
    <property type="term" value="F:NAD binding"/>
    <property type="evidence" value="ECO:0007669"/>
    <property type="project" value="InterPro"/>
</dbReference>
<dbReference type="Proteomes" id="UP001430455">
    <property type="component" value="Unassembled WGS sequence"/>
</dbReference>
<dbReference type="PANTHER" id="PTHR43333:SF1">
    <property type="entry name" value="D-ISOMER SPECIFIC 2-HYDROXYACID DEHYDROGENASE NAD-BINDING DOMAIN-CONTAINING PROTEIN"/>
    <property type="match status" value="1"/>
</dbReference>
<dbReference type="CDD" id="cd05300">
    <property type="entry name" value="2-Hacid_dh_1"/>
    <property type="match status" value="1"/>
</dbReference>
<dbReference type="InterPro" id="IPR029753">
    <property type="entry name" value="D-isomer_DH_CS"/>
</dbReference>
<evidence type="ECO:0000256" key="1">
    <source>
        <dbReference type="ARBA" id="ARBA00023002"/>
    </source>
</evidence>
<dbReference type="GO" id="GO:0016616">
    <property type="term" value="F:oxidoreductase activity, acting on the CH-OH group of donors, NAD or NADP as acceptor"/>
    <property type="evidence" value="ECO:0007669"/>
    <property type="project" value="InterPro"/>
</dbReference>
<dbReference type="Pfam" id="PF02826">
    <property type="entry name" value="2-Hacid_dh_C"/>
    <property type="match status" value="1"/>
</dbReference>
<gene>
    <name evidence="4" type="ORF">EGH23_21095</name>
</gene>
<protein>
    <submittedName>
        <fullName evidence="4">D-2-hydroxyacid dehydrogenase</fullName>
    </submittedName>
</protein>
<dbReference type="Gene3D" id="3.40.50.720">
    <property type="entry name" value="NAD(P)-binding Rossmann-like Domain"/>
    <property type="match status" value="2"/>
</dbReference>
<dbReference type="SUPFAM" id="SSF52283">
    <property type="entry name" value="Formate/glycerate dehydrogenase catalytic domain-like"/>
    <property type="match status" value="1"/>
</dbReference>
<dbReference type="RefSeq" id="WP_220581964.1">
    <property type="nucleotide sequence ID" value="NZ_RKLT01000018.1"/>
</dbReference>